<dbReference type="Gene3D" id="1.20.1070.10">
    <property type="entry name" value="Rhodopsin 7-helix transmembrane proteins"/>
    <property type="match status" value="1"/>
</dbReference>
<keyword evidence="1" id="KW-1133">Transmembrane helix</keyword>
<protein>
    <submittedName>
        <fullName evidence="2">Uncharacterized protein</fullName>
    </submittedName>
</protein>
<keyword evidence="1" id="KW-0812">Transmembrane</keyword>
<comment type="caution">
    <text evidence="2">The sequence shown here is derived from an EMBL/GenBank/DDBJ whole genome shotgun (WGS) entry which is preliminary data.</text>
</comment>
<feature type="transmembrane region" description="Helical" evidence="1">
    <location>
        <begin position="53"/>
        <end position="79"/>
    </location>
</feature>
<evidence type="ECO:0000256" key="1">
    <source>
        <dbReference type="SAM" id="Phobius"/>
    </source>
</evidence>
<reference evidence="2 3" key="1">
    <citation type="journal article" date="2018" name="Sci. Rep.">
        <title>Genomic signatures of local adaptation to the degree of environmental predictability in rotifers.</title>
        <authorList>
            <person name="Franch-Gras L."/>
            <person name="Hahn C."/>
            <person name="Garcia-Roger E.M."/>
            <person name="Carmona M.J."/>
            <person name="Serra M."/>
            <person name="Gomez A."/>
        </authorList>
    </citation>
    <scope>NUCLEOTIDE SEQUENCE [LARGE SCALE GENOMIC DNA]</scope>
    <source>
        <strain evidence="2">HYR1</strain>
    </source>
</reference>
<gene>
    <name evidence="2" type="ORF">BpHYR1_034243</name>
</gene>
<keyword evidence="1" id="KW-0472">Membrane</keyword>
<accession>A0A3M7RWH1</accession>
<proteinExistence type="predicted"/>
<evidence type="ECO:0000313" key="2">
    <source>
        <dbReference type="EMBL" id="RNA27913.1"/>
    </source>
</evidence>
<keyword evidence="3" id="KW-1185">Reference proteome</keyword>
<dbReference type="Proteomes" id="UP000276133">
    <property type="component" value="Unassembled WGS sequence"/>
</dbReference>
<name>A0A3M7RWH1_BRAPC</name>
<feature type="non-terminal residue" evidence="2">
    <location>
        <position position="106"/>
    </location>
</feature>
<sequence length="106" mass="12083">MKVETQQVEPVESVTPIVSVEPVTPEVFELWPVKGISRDAYINPNKYCWLHSLFAIFGALVPIAIILLINLVLFVMIGLSHSNVIKKRNKYLHKKENLDEKGVKQE</sequence>
<dbReference type="EMBL" id="REGN01002475">
    <property type="protein sequence ID" value="RNA27913.1"/>
    <property type="molecule type" value="Genomic_DNA"/>
</dbReference>
<evidence type="ECO:0000313" key="3">
    <source>
        <dbReference type="Proteomes" id="UP000276133"/>
    </source>
</evidence>
<dbReference type="AlphaFoldDB" id="A0A3M7RWH1"/>
<organism evidence="2 3">
    <name type="scientific">Brachionus plicatilis</name>
    <name type="common">Marine rotifer</name>
    <name type="synonym">Brachionus muelleri</name>
    <dbReference type="NCBI Taxonomy" id="10195"/>
    <lineage>
        <taxon>Eukaryota</taxon>
        <taxon>Metazoa</taxon>
        <taxon>Spiralia</taxon>
        <taxon>Gnathifera</taxon>
        <taxon>Rotifera</taxon>
        <taxon>Eurotatoria</taxon>
        <taxon>Monogononta</taxon>
        <taxon>Pseudotrocha</taxon>
        <taxon>Ploima</taxon>
        <taxon>Brachionidae</taxon>
        <taxon>Brachionus</taxon>
    </lineage>
</organism>